<dbReference type="Proteomes" id="UP000318864">
    <property type="component" value="Unassembled WGS sequence"/>
</dbReference>
<dbReference type="UniPathway" id="UPA00031">
    <property type="reaction ID" value="UER00013"/>
</dbReference>
<keyword evidence="5" id="KW-0378">Hydrolase</keyword>
<dbReference type="OrthoDB" id="9968at2157"/>
<protein>
    <recommendedName>
        <fullName evidence="3">histidinol-phosphatase</fullName>
        <ecNumber evidence="3">3.1.3.15</ecNumber>
    </recommendedName>
</protein>
<feature type="domain" description="PHP" evidence="8">
    <location>
        <begin position="3"/>
        <end position="193"/>
    </location>
</feature>
<proteinExistence type="inferred from homology"/>
<dbReference type="GO" id="GO:0005737">
    <property type="term" value="C:cytoplasm"/>
    <property type="evidence" value="ECO:0007669"/>
    <property type="project" value="TreeGrafter"/>
</dbReference>
<evidence type="ECO:0000256" key="4">
    <source>
        <dbReference type="ARBA" id="ARBA00022605"/>
    </source>
</evidence>
<sequence length="263" mass="29590">MQDFHVHSNYSDGSFLQRMVNAAERAGLEGVGFADHCAVSSRDGIRKMRRAYGFNLDLTYERRRQAIDGVREKSSIEVYDAVEMDYDPRDETEIRDFLESAEFDYAIGSVHGVDGKNVQVPANFTALTDDERDRVVDAYVDQLVSLIESELFDVAAHVDLLTRTPPLRGRFDETQYRRVARAFAESRTIPEINAGRAVTDEEILHPAEPFLEVLVEHDVAFTLGTDSHAPTEIGPRADFLADVIDTNDIDPTVPPSLETMTRH</sequence>
<dbReference type="GO" id="GO:0000105">
    <property type="term" value="P:L-histidine biosynthetic process"/>
    <property type="evidence" value="ECO:0007669"/>
    <property type="project" value="UniProtKB-UniPathway"/>
</dbReference>
<gene>
    <name evidence="9" type="ORF">D8Y22_20370</name>
</gene>
<dbReference type="AlphaFoldDB" id="A0A4S3TFY2"/>
<dbReference type="Pfam" id="PF02811">
    <property type="entry name" value="PHP"/>
    <property type="match status" value="1"/>
</dbReference>
<dbReference type="EC" id="3.1.3.15" evidence="3"/>
<accession>A0A4S3TFY2</accession>
<comment type="pathway">
    <text evidence="1">Amino-acid biosynthesis; L-histidine biosynthesis; L-histidine from 5-phospho-alpha-D-ribose 1-diphosphate: step 8/9.</text>
</comment>
<dbReference type="SUPFAM" id="SSF89550">
    <property type="entry name" value="PHP domain-like"/>
    <property type="match status" value="1"/>
</dbReference>
<evidence type="ECO:0000256" key="3">
    <source>
        <dbReference type="ARBA" id="ARBA00013085"/>
    </source>
</evidence>
<evidence type="ECO:0000256" key="7">
    <source>
        <dbReference type="ARBA" id="ARBA00049158"/>
    </source>
</evidence>
<evidence type="ECO:0000256" key="1">
    <source>
        <dbReference type="ARBA" id="ARBA00004970"/>
    </source>
</evidence>
<evidence type="ECO:0000256" key="2">
    <source>
        <dbReference type="ARBA" id="ARBA00009152"/>
    </source>
</evidence>
<evidence type="ECO:0000259" key="8">
    <source>
        <dbReference type="Pfam" id="PF02811"/>
    </source>
</evidence>
<evidence type="ECO:0000313" key="10">
    <source>
        <dbReference type="Proteomes" id="UP000318864"/>
    </source>
</evidence>
<dbReference type="RefSeq" id="WP_141466451.1">
    <property type="nucleotide sequence ID" value="NZ_RBZW01000076.1"/>
</dbReference>
<name>A0A4S3TFY2_9EURY</name>
<evidence type="ECO:0000256" key="6">
    <source>
        <dbReference type="ARBA" id="ARBA00023102"/>
    </source>
</evidence>
<reference evidence="9 10" key="1">
    <citation type="submission" date="2018-10" db="EMBL/GenBank/DDBJ databases">
        <title>Natronolimnobius sp. XQ-INN 246 isolated from Inner Mongolia Autonomous Region of China.</title>
        <authorList>
            <person name="Xue Q."/>
        </authorList>
    </citation>
    <scope>NUCLEOTIDE SEQUENCE [LARGE SCALE GENOMIC DNA]</scope>
    <source>
        <strain evidence="9 10">XQ-INN 246</strain>
    </source>
</reference>
<evidence type="ECO:0000256" key="5">
    <source>
        <dbReference type="ARBA" id="ARBA00022801"/>
    </source>
</evidence>
<organism evidence="9 10">
    <name type="scientific">Salinadaptatus halalkaliphilus</name>
    <dbReference type="NCBI Taxonomy" id="2419781"/>
    <lineage>
        <taxon>Archaea</taxon>
        <taxon>Methanobacteriati</taxon>
        <taxon>Methanobacteriota</taxon>
        <taxon>Stenosarchaea group</taxon>
        <taxon>Halobacteria</taxon>
        <taxon>Halobacteriales</taxon>
        <taxon>Natrialbaceae</taxon>
        <taxon>Salinadaptatus</taxon>
    </lineage>
</organism>
<comment type="caution">
    <text evidence="9">The sequence shown here is derived from an EMBL/GenBank/DDBJ whole genome shotgun (WGS) entry which is preliminary data.</text>
</comment>
<dbReference type="GO" id="GO:0004401">
    <property type="term" value="F:histidinol-phosphatase activity"/>
    <property type="evidence" value="ECO:0007669"/>
    <property type="project" value="UniProtKB-EC"/>
</dbReference>
<comment type="catalytic activity">
    <reaction evidence="7">
        <text>L-histidinol phosphate + H2O = L-histidinol + phosphate</text>
        <dbReference type="Rhea" id="RHEA:14465"/>
        <dbReference type="ChEBI" id="CHEBI:15377"/>
        <dbReference type="ChEBI" id="CHEBI:43474"/>
        <dbReference type="ChEBI" id="CHEBI:57699"/>
        <dbReference type="ChEBI" id="CHEBI:57980"/>
        <dbReference type="EC" id="3.1.3.15"/>
    </reaction>
</comment>
<keyword evidence="4" id="KW-0028">Amino-acid biosynthesis</keyword>
<dbReference type="InterPro" id="IPR004013">
    <property type="entry name" value="PHP_dom"/>
</dbReference>
<keyword evidence="10" id="KW-1185">Reference proteome</keyword>
<dbReference type="PANTHER" id="PTHR21039:SF0">
    <property type="entry name" value="HISTIDINOL-PHOSPHATASE"/>
    <property type="match status" value="1"/>
</dbReference>
<dbReference type="EMBL" id="RBZW01000076">
    <property type="protein sequence ID" value="THE62819.1"/>
    <property type="molecule type" value="Genomic_DNA"/>
</dbReference>
<dbReference type="InterPro" id="IPR016195">
    <property type="entry name" value="Pol/histidinol_Pase-like"/>
</dbReference>
<evidence type="ECO:0000313" key="9">
    <source>
        <dbReference type="EMBL" id="THE62819.1"/>
    </source>
</evidence>
<dbReference type="InterPro" id="IPR010140">
    <property type="entry name" value="Histidinol_P_phosphatase_HisJ"/>
</dbReference>
<comment type="similarity">
    <text evidence="2">Belongs to the PHP hydrolase family. HisK subfamily.</text>
</comment>
<dbReference type="PANTHER" id="PTHR21039">
    <property type="entry name" value="HISTIDINOL PHOSPHATASE-RELATED"/>
    <property type="match status" value="1"/>
</dbReference>
<keyword evidence="6" id="KW-0368">Histidine biosynthesis</keyword>
<dbReference type="Gene3D" id="3.20.20.140">
    <property type="entry name" value="Metal-dependent hydrolases"/>
    <property type="match status" value="1"/>
</dbReference>